<accession>A0A9N9ND38</accession>
<comment type="caution">
    <text evidence="2">The sequence shown here is derived from an EMBL/GenBank/DDBJ whole genome shotgun (WGS) entry which is preliminary data.</text>
</comment>
<organism evidence="2 3">
    <name type="scientific">Dentiscutata erythropus</name>
    <dbReference type="NCBI Taxonomy" id="1348616"/>
    <lineage>
        <taxon>Eukaryota</taxon>
        <taxon>Fungi</taxon>
        <taxon>Fungi incertae sedis</taxon>
        <taxon>Mucoromycota</taxon>
        <taxon>Glomeromycotina</taxon>
        <taxon>Glomeromycetes</taxon>
        <taxon>Diversisporales</taxon>
        <taxon>Gigasporaceae</taxon>
        <taxon>Dentiscutata</taxon>
    </lineage>
</organism>
<keyword evidence="3" id="KW-1185">Reference proteome</keyword>
<feature type="compositionally biased region" description="Basic and acidic residues" evidence="1">
    <location>
        <begin position="51"/>
        <end position="60"/>
    </location>
</feature>
<name>A0A9N9ND38_9GLOM</name>
<reference evidence="2" key="1">
    <citation type="submission" date="2021-06" db="EMBL/GenBank/DDBJ databases">
        <authorList>
            <person name="Kallberg Y."/>
            <person name="Tangrot J."/>
            <person name="Rosling A."/>
        </authorList>
    </citation>
    <scope>NUCLEOTIDE SEQUENCE</scope>
    <source>
        <strain evidence="2">MA453B</strain>
    </source>
</reference>
<feature type="compositionally biased region" description="Basic and acidic residues" evidence="1">
    <location>
        <begin position="78"/>
        <end position="106"/>
    </location>
</feature>
<feature type="region of interest" description="Disordered" evidence="1">
    <location>
        <begin position="1"/>
        <end position="106"/>
    </location>
</feature>
<evidence type="ECO:0000256" key="1">
    <source>
        <dbReference type="SAM" id="MobiDB-lite"/>
    </source>
</evidence>
<evidence type="ECO:0000313" key="2">
    <source>
        <dbReference type="EMBL" id="CAG8722597.1"/>
    </source>
</evidence>
<dbReference type="OrthoDB" id="10530943at2759"/>
<sequence length="106" mass="11921">MGENGTEIVTKTAKKKHETEDENDEATHLRKEPTKNLLKNPPQSMMNLLEASRKGHEEFKTIPLKTTNQKTANGLLKEPAKNGKLAKEPTEKRRAELTGRSTETRA</sequence>
<dbReference type="Proteomes" id="UP000789405">
    <property type="component" value="Unassembled WGS sequence"/>
</dbReference>
<evidence type="ECO:0000313" key="3">
    <source>
        <dbReference type="Proteomes" id="UP000789405"/>
    </source>
</evidence>
<protein>
    <submittedName>
        <fullName evidence="2">11116_t:CDS:1</fullName>
    </submittedName>
</protein>
<feature type="compositionally biased region" description="Basic and acidic residues" evidence="1">
    <location>
        <begin position="25"/>
        <end position="34"/>
    </location>
</feature>
<gene>
    <name evidence="2" type="ORF">DERYTH_LOCUS14439</name>
</gene>
<dbReference type="AlphaFoldDB" id="A0A9N9ND38"/>
<dbReference type="EMBL" id="CAJVPY010010888">
    <property type="protein sequence ID" value="CAG8722597.1"/>
    <property type="molecule type" value="Genomic_DNA"/>
</dbReference>
<proteinExistence type="predicted"/>